<feature type="region of interest" description="Disordered" evidence="2">
    <location>
        <begin position="79"/>
        <end position="116"/>
    </location>
</feature>
<protein>
    <recommendedName>
        <fullName evidence="3">CCHC-type domain-containing protein</fullName>
    </recommendedName>
</protein>
<dbReference type="Pfam" id="PF08284">
    <property type="entry name" value="RVP_2"/>
    <property type="match status" value="1"/>
</dbReference>
<dbReference type="CDD" id="cd00303">
    <property type="entry name" value="retropepsin_like"/>
    <property type="match status" value="1"/>
</dbReference>
<feature type="compositionally biased region" description="Basic residues" evidence="2">
    <location>
        <begin position="347"/>
        <end position="361"/>
    </location>
</feature>
<name>A0A6V7PY98_ANACO</name>
<feature type="domain" description="CCHC-type" evidence="3">
    <location>
        <begin position="399"/>
        <end position="415"/>
    </location>
</feature>
<sequence length="706" mass="78924">MPITRSQSAGADDAAHPEEVETSATSGSSEVRDLRAQLAVLTDLLAQQTAAAQRQAEVAQRQEARMKHLEDLLLQQAAASRETQGPTPPAPVVDVAPRAQSPAPSSSRAAPATAPREEVAAALPVQRPVTGAAFPVMAEGAERERLMERLSEFRRCSPRMFDGENVDHWIVEKWLMHMEKLFRDTFVEERDRVWLATHFLDGEAYRWWLDIQDSPSTDLTAITWTRFKELLLAHSFPTSVKRKMEQDLRSLRQDERSVAEYEREFSRLLHCVPFVVRDDEDKARIFERGLRPSIFRLVQSSNLQTYREVVDRALIVEAGAADLQERRESLEKGKGKRPAAEGASQTHSRRPPRHPRSRGQSRGRGQFTQRGGPDRRQAPRCVICGGPHYPRQCSRSRGRCFLCGQEGHFQSDCPRSPLPAPSAASAPASPGPGQGTSTAHHQAGRLPVQRQTEGSRQAPSGRMYAAQTEEAAAAENVVAGIILLHGIRVRALFDTGASHSFIYRLFAELHGIPLVSLLHPGRVVVPDHSLDIREFCPSCPIRIRDWIMPVDLLALHKLGEFDVVLGMDWLTKYFATIDCKNRTVTFREPGQAEVVYRGCQSSLFAMTISSSRARQLISRGCVAYLATVVLRGVDDTPRIEDIPVVREFGDHDPWRSLDDARAQRSAFAPSPLSLSWVSLSTSESRRFAPISRRTRCSLVRRLKESF</sequence>
<dbReference type="GO" id="GO:0003676">
    <property type="term" value="F:nucleic acid binding"/>
    <property type="evidence" value="ECO:0007669"/>
    <property type="project" value="InterPro"/>
</dbReference>
<organism evidence="4">
    <name type="scientific">Ananas comosus var. bracteatus</name>
    <name type="common">red pineapple</name>
    <dbReference type="NCBI Taxonomy" id="296719"/>
    <lineage>
        <taxon>Eukaryota</taxon>
        <taxon>Viridiplantae</taxon>
        <taxon>Streptophyta</taxon>
        <taxon>Embryophyta</taxon>
        <taxon>Tracheophyta</taxon>
        <taxon>Spermatophyta</taxon>
        <taxon>Magnoliopsida</taxon>
        <taxon>Liliopsida</taxon>
        <taxon>Poales</taxon>
        <taxon>Bromeliaceae</taxon>
        <taxon>Bromelioideae</taxon>
        <taxon>Ananas</taxon>
    </lineage>
</organism>
<dbReference type="PROSITE" id="PS50158">
    <property type="entry name" value="ZF_CCHC"/>
    <property type="match status" value="1"/>
</dbReference>
<feature type="region of interest" description="Disordered" evidence="2">
    <location>
        <begin position="1"/>
        <end position="31"/>
    </location>
</feature>
<dbReference type="SUPFAM" id="SSF57756">
    <property type="entry name" value="Retrovirus zinc finger-like domains"/>
    <property type="match status" value="1"/>
</dbReference>
<evidence type="ECO:0000256" key="2">
    <source>
        <dbReference type="SAM" id="MobiDB-lite"/>
    </source>
</evidence>
<dbReference type="InterPro" id="IPR005162">
    <property type="entry name" value="Retrotrans_gag_dom"/>
</dbReference>
<proteinExistence type="predicted"/>
<feature type="region of interest" description="Disordered" evidence="2">
    <location>
        <begin position="411"/>
        <end position="466"/>
    </location>
</feature>
<dbReference type="AlphaFoldDB" id="A0A6V7PY98"/>
<keyword evidence="1" id="KW-0863">Zinc-finger</keyword>
<dbReference type="Pfam" id="PF03732">
    <property type="entry name" value="Retrotrans_gag"/>
    <property type="match status" value="1"/>
</dbReference>
<dbReference type="Gene3D" id="4.10.60.10">
    <property type="entry name" value="Zinc finger, CCHC-type"/>
    <property type="match status" value="1"/>
</dbReference>
<feature type="region of interest" description="Disordered" evidence="2">
    <location>
        <begin position="326"/>
        <end position="380"/>
    </location>
</feature>
<dbReference type="InterPro" id="IPR021109">
    <property type="entry name" value="Peptidase_aspartic_dom_sf"/>
</dbReference>
<keyword evidence="1" id="KW-0862">Zinc</keyword>
<dbReference type="GO" id="GO:0008270">
    <property type="term" value="F:zinc ion binding"/>
    <property type="evidence" value="ECO:0007669"/>
    <property type="project" value="UniProtKB-KW"/>
</dbReference>
<dbReference type="SMART" id="SM00343">
    <property type="entry name" value="ZnF_C2HC"/>
    <property type="match status" value="2"/>
</dbReference>
<accession>A0A6V7PY98</accession>
<evidence type="ECO:0000259" key="3">
    <source>
        <dbReference type="PROSITE" id="PS50158"/>
    </source>
</evidence>
<feature type="compositionally biased region" description="Low complexity" evidence="2">
    <location>
        <begin position="92"/>
        <end position="114"/>
    </location>
</feature>
<feature type="compositionally biased region" description="Polar residues" evidence="2">
    <location>
        <begin position="449"/>
        <end position="458"/>
    </location>
</feature>
<dbReference type="SUPFAM" id="SSF50630">
    <property type="entry name" value="Acid proteases"/>
    <property type="match status" value="1"/>
</dbReference>
<evidence type="ECO:0000256" key="1">
    <source>
        <dbReference type="PROSITE-ProRule" id="PRU00047"/>
    </source>
</evidence>
<dbReference type="InterPro" id="IPR032567">
    <property type="entry name" value="RTL1-rel"/>
</dbReference>
<dbReference type="InterPro" id="IPR036875">
    <property type="entry name" value="Znf_CCHC_sf"/>
</dbReference>
<feature type="compositionally biased region" description="Low complexity" evidence="2">
    <location>
        <begin position="362"/>
        <end position="371"/>
    </location>
</feature>
<evidence type="ECO:0000313" key="4">
    <source>
        <dbReference type="EMBL" id="CAD1835616.1"/>
    </source>
</evidence>
<dbReference type="Pfam" id="PF00098">
    <property type="entry name" value="zf-CCHC"/>
    <property type="match status" value="1"/>
</dbReference>
<dbReference type="Gene3D" id="2.40.70.10">
    <property type="entry name" value="Acid Proteases"/>
    <property type="match status" value="1"/>
</dbReference>
<keyword evidence="1" id="KW-0479">Metal-binding</keyword>
<dbReference type="PANTHER" id="PTHR15503">
    <property type="entry name" value="LDOC1 RELATED"/>
    <property type="match status" value="1"/>
</dbReference>
<reference evidence="4" key="1">
    <citation type="submission" date="2020-07" db="EMBL/GenBank/DDBJ databases">
        <authorList>
            <person name="Lin J."/>
        </authorList>
    </citation>
    <scope>NUCLEOTIDE SEQUENCE</scope>
</reference>
<dbReference type="PANTHER" id="PTHR15503:SF45">
    <property type="entry name" value="RNA-DIRECTED DNA POLYMERASE HOMOLOG"/>
    <property type="match status" value="1"/>
</dbReference>
<gene>
    <name evidence="4" type="ORF">CB5_LOCUS18827</name>
</gene>
<dbReference type="InterPro" id="IPR001878">
    <property type="entry name" value="Znf_CCHC"/>
</dbReference>
<dbReference type="EMBL" id="LR862153">
    <property type="protein sequence ID" value="CAD1835616.1"/>
    <property type="molecule type" value="Genomic_DNA"/>
</dbReference>